<feature type="chain" id="PRO_5047064553" evidence="1">
    <location>
        <begin position="26"/>
        <end position="120"/>
    </location>
</feature>
<evidence type="ECO:0000256" key="1">
    <source>
        <dbReference type="SAM" id="SignalP"/>
    </source>
</evidence>
<gene>
    <name evidence="2" type="ORF">NDI37_19760</name>
</gene>
<keyword evidence="1" id="KW-0732">Signal</keyword>
<dbReference type="Proteomes" id="UP001442494">
    <property type="component" value="Unassembled WGS sequence"/>
</dbReference>
<protein>
    <submittedName>
        <fullName evidence="2">Uncharacterized protein</fullName>
    </submittedName>
</protein>
<proteinExistence type="predicted"/>
<dbReference type="EMBL" id="JAMPKK010000049">
    <property type="protein sequence ID" value="MEP0866693.1"/>
    <property type="molecule type" value="Genomic_DNA"/>
</dbReference>
<comment type="caution">
    <text evidence="2">The sequence shown here is derived from an EMBL/GenBank/DDBJ whole genome shotgun (WGS) entry which is preliminary data.</text>
</comment>
<feature type="signal peptide" evidence="1">
    <location>
        <begin position="1"/>
        <end position="25"/>
    </location>
</feature>
<evidence type="ECO:0000313" key="3">
    <source>
        <dbReference type="Proteomes" id="UP001442494"/>
    </source>
</evidence>
<sequence>MLLNSNIVKQLLLFFTPLITGLSVAASPSLAATLAFSRGTLFINNYSQNPDVAKTSVDTDSLTNAKHGSVDAFADAEAIFSDEPLFSFNTYLSKSSGTGKIYRGNAKSQAGIVEEFLTPL</sequence>
<name>A0ABV0JTI8_9CYAN</name>
<organism evidence="2 3">
    <name type="scientific">Funiculus sociatus GB2-A5</name>
    <dbReference type="NCBI Taxonomy" id="2933946"/>
    <lineage>
        <taxon>Bacteria</taxon>
        <taxon>Bacillati</taxon>
        <taxon>Cyanobacteriota</taxon>
        <taxon>Cyanophyceae</taxon>
        <taxon>Coleofasciculales</taxon>
        <taxon>Coleofasciculaceae</taxon>
        <taxon>Funiculus</taxon>
    </lineage>
</organism>
<accession>A0ABV0JTI8</accession>
<reference evidence="2 3" key="1">
    <citation type="submission" date="2022-04" db="EMBL/GenBank/DDBJ databases">
        <title>Positive selection, recombination, and allopatry shape intraspecific diversity of widespread and dominant cyanobacteria.</title>
        <authorList>
            <person name="Wei J."/>
            <person name="Shu W."/>
            <person name="Hu C."/>
        </authorList>
    </citation>
    <scope>NUCLEOTIDE SEQUENCE [LARGE SCALE GENOMIC DNA]</scope>
    <source>
        <strain evidence="2 3">GB2-A5</strain>
    </source>
</reference>
<keyword evidence="3" id="KW-1185">Reference proteome</keyword>
<evidence type="ECO:0000313" key="2">
    <source>
        <dbReference type="EMBL" id="MEP0866693.1"/>
    </source>
</evidence>